<dbReference type="Proteomes" id="UP000504621">
    <property type="component" value="Unplaced"/>
</dbReference>
<evidence type="ECO:0000313" key="2">
    <source>
        <dbReference type="Proteomes" id="UP000504621"/>
    </source>
</evidence>
<dbReference type="InterPro" id="IPR013103">
    <property type="entry name" value="RVT_2"/>
</dbReference>
<protein>
    <submittedName>
        <fullName evidence="3">Uncharacterized protein LOC110412265</fullName>
    </submittedName>
</protein>
<dbReference type="OrthoDB" id="984330at2759"/>
<evidence type="ECO:0000313" key="3">
    <source>
        <dbReference type="RefSeq" id="XP_021278468.1"/>
    </source>
</evidence>
<dbReference type="Pfam" id="PF07727">
    <property type="entry name" value="RVT_2"/>
    <property type="match status" value="1"/>
</dbReference>
<dbReference type="RefSeq" id="XP_021278468.1">
    <property type="nucleotide sequence ID" value="XM_021422793.1"/>
</dbReference>
<gene>
    <name evidence="3" type="primary">LOC110412265</name>
</gene>
<name>A0A6J0ZUQ9_9ROSI</name>
<evidence type="ECO:0000259" key="1">
    <source>
        <dbReference type="Pfam" id="PF07727"/>
    </source>
</evidence>
<keyword evidence="2" id="KW-1185">Reference proteome</keyword>
<dbReference type="GeneID" id="110412265"/>
<feature type="domain" description="Reverse transcriptase Ty1/copia-type" evidence="1">
    <location>
        <begin position="42"/>
        <end position="119"/>
    </location>
</feature>
<sequence>MERDVLPIDIEPTIYEEAISNIDSNKWLEPMKSEMDAMHVTQVWTLVDALERVKPIGCKWVFKRKTNMDGNVQMYKARLVAKGYNQVEGIDYEETSSLVAMIKSIRILLAIAAYYDYEIW</sequence>
<accession>A0A6J0ZUQ9</accession>
<dbReference type="AlphaFoldDB" id="A0A6J0ZUQ9"/>
<reference evidence="3" key="1">
    <citation type="submission" date="2025-08" db="UniProtKB">
        <authorList>
            <consortium name="RefSeq"/>
        </authorList>
    </citation>
    <scope>IDENTIFICATION</scope>
    <source>
        <tissue evidence="3">Leaf</tissue>
    </source>
</reference>
<proteinExistence type="predicted"/>
<organism evidence="2 3">
    <name type="scientific">Herrania umbratica</name>
    <dbReference type="NCBI Taxonomy" id="108875"/>
    <lineage>
        <taxon>Eukaryota</taxon>
        <taxon>Viridiplantae</taxon>
        <taxon>Streptophyta</taxon>
        <taxon>Embryophyta</taxon>
        <taxon>Tracheophyta</taxon>
        <taxon>Spermatophyta</taxon>
        <taxon>Magnoliopsida</taxon>
        <taxon>eudicotyledons</taxon>
        <taxon>Gunneridae</taxon>
        <taxon>Pentapetalae</taxon>
        <taxon>rosids</taxon>
        <taxon>malvids</taxon>
        <taxon>Malvales</taxon>
        <taxon>Malvaceae</taxon>
        <taxon>Byttnerioideae</taxon>
        <taxon>Herrania</taxon>
    </lineage>
</organism>